<name>A0A2N1MCB8_9GLOM</name>
<dbReference type="EMBL" id="LLXL01003139">
    <property type="protein sequence ID" value="PKK59249.1"/>
    <property type="molecule type" value="Genomic_DNA"/>
</dbReference>
<dbReference type="VEuPathDB" id="FungiDB:RhiirFUN_008312"/>
<gene>
    <name evidence="2" type="ORF">RhiirC2_871332</name>
</gene>
<evidence type="ECO:0000313" key="2">
    <source>
        <dbReference type="EMBL" id="PKK59249.1"/>
    </source>
</evidence>
<organism evidence="2 3">
    <name type="scientific">Rhizophagus irregularis</name>
    <dbReference type="NCBI Taxonomy" id="588596"/>
    <lineage>
        <taxon>Eukaryota</taxon>
        <taxon>Fungi</taxon>
        <taxon>Fungi incertae sedis</taxon>
        <taxon>Mucoromycota</taxon>
        <taxon>Glomeromycotina</taxon>
        <taxon>Glomeromycetes</taxon>
        <taxon>Glomerales</taxon>
        <taxon>Glomeraceae</taxon>
        <taxon>Rhizophagus</taxon>
    </lineage>
</organism>
<dbReference type="Proteomes" id="UP000233469">
    <property type="component" value="Unassembled WGS sequence"/>
</dbReference>
<evidence type="ECO:0000313" key="3">
    <source>
        <dbReference type="Proteomes" id="UP000233469"/>
    </source>
</evidence>
<dbReference type="AlphaFoldDB" id="A0A2N1MCB8"/>
<evidence type="ECO:0000256" key="1">
    <source>
        <dbReference type="SAM" id="MobiDB-lite"/>
    </source>
</evidence>
<dbReference type="VEuPathDB" id="FungiDB:RhiirA1_447197"/>
<protein>
    <submittedName>
        <fullName evidence="2">Uncharacterized protein</fullName>
    </submittedName>
</protein>
<dbReference type="VEuPathDB" id="FungiDB:FUN_022133"/>
<sequence length="493" mass="55318">MHTQTISDQTSGPLAYYNSAGPDEYLSDSSCCTDNRSDLELDDYNDYESNYELDNEEVNCASTSITKTPSIQLPNVQEQKTNATYTLRQEKFNNDFTPKDLLNSIRKIVLSPPRDMSDEKGSLDCLPIYSFLFPNEKGSSLYNAYDRDEVEDKLVIKIDQDGRAPKFFVADDISEVYGLPGIHECINGQKPLRAVIDIDASKEDMETNEVKADELVYTITGEKFGKYIDRGLPGQNFNLRLIGSAKKGRVKRILQFSLDNGWNGLDHVRVQPPPSLGLEDQWWLGRVCASSGRFIVKCFQQNSDERGEVFECDPSIAEKIQQENKNSPQVSHKMAELTKLVTVLAQQVSEIEKKIDNHPSGSYQKPPAARPELSVPDRPPIIVEAIGRAKTISAFKLGGAPLEGEGAKPVQNPSYVTLFQAYPAQRNRPKTRSTPYPNKEIIEEENAREDPQYATIPIPIQTTNNVGEEELMTVDAKEQATEIKKKKATVRKK</sequence>
<dbReference type="VEuPathDB" id="FungiDB:RhiirA1_481549"/>
<dbReference type="VEuPathDB" id="FungiDB:FUN_017525"/>
<feature type="region of interest" description="Disordered" evidence="1">
    <location>
        <begin position="356"/>
        <end position="375"/>
    </location>
</feature>
<comment type="caution">
    <text evidence="2">The sequence shown here is derived from an EMBL/GenBank/DDBJ whole genome shotgun (WGS) entry which is preliminary data.</text>
</comment>
<proteinExistence type="predicted"/>
<reference evidence="2 3" key="1">
    <citation type="submission" date="2016-04" db="EMBL/GenBank/DDBJ databases">
        <title>Genome analyses suggest a sexual origin of heterokaryosis in a supposedly ancient asexual fungus.</title>
        <authorList>
            <person name="Ropars J."/>
            <person name="Sedzielewska K."/>
            <person name="Noel J."/>
            <person name="Charron P."/>
            <person name="Farinelli L."/>
            <person name="Marton T."/>
            <person name="Kruger M."/>
            <person name="Pelin A."/>
            <person name="Brachmann A."/>
            <person name="Corradi N."/>
        </authorList>
    </citation>
    <scope>NUCLEOTIDE SEQUENCE [LARGE SCALE GENOMIC DNA]</scope>
    <source>
        <strain evidence="2 3">C2</strain>
    </source>
</reference>
<reference evidence="2 3" key="2">
    <citation type="submission" date="2017-10" db="EMBL/GenBank/DDBJ databases">
        <title>Extensive intraspecific genome diversity in a model arbuscular mycorrhizal fungus.</title>
        <authorList>
            <person name="Chen E.C.H."/>
            <person name="Morin E."/>
            <person name="Baudet D."/>
            <person name="Noel J."/>
            <person name="Ndikumana S."/>
            <person name="Charron P."/>
            <person name="St-Onge C."/>
            <person name="Giorgi J."/>
            <person name="Grigoriev I.V."/>
            <person name="Roux C."/>
            <person name="Martin F.M."/>
            <person name="Corradi N."/>
        </authorList>
    </citation>
    <scope>NUCLEOTIDE SEQUENCE [LARGE SCALE GENOMIC DNA]</scope>
    <source>
        <strain evidence="2 3">C2</strain>
    </source>
</reference>
<accession>A0A2N1MCB8</accession>